<evidence type="ECO:0000256" key="1">
    <source>
        <dbReference type="ARBA" id="ARBA00004370"/>
    </source>
</evidence>
<dbReference type="Gene3D" id="3.80.10.10">
    <property type="entry name" value="Ribonuclease Inhibitor"/>
    <property type="match status" value="1"/>
</dbReference>
<evidence type="ECO:0000256" key="6">
    <source>
        <dbReference type="ARBA" id="ARBA00023180"/>
    </source>
</evidence>
<evidence type="ECO:0000313" key="8">
    <source>
        <dbReference type="EMBL" id="RVW75077.1"/>
    </source>
</evidence>
<gene>
    <name evidence="7" type="primary">VvCHDh000007_2</name>
    <name evidence="8" type="synonym">VvCHDp000923_3</name>
    <name evidence="8" type="ORF">CK203_056025</name>
    <name evidence="7" type="ORF">CK203_102632</name>
</gene>
<keyword evidence="5" id="KW-0472">Membrane</keyword>
<proteinExistence type="predicted"/>
<evidence type="ECO:0000256" key="5">
    <source>
        <dbReference type="ARBA" id="ARBA00023136"/>
    </source>
</evidence>
<dbReference type="GO" id="GO:0016020">
    <property type="term" value="C:membrane"/>
    <property type="evidence" value="ECO:0007669"/>
    <property type="project" value="UniProtKB-SubCell"/>
</dbReference>
<evidence type="ECO:0000256" key="2">
    <source>
        <dbReference type="ARBA" id="ARBA00022614"/>
    </source>
</evidence>
<dbReference type="InterPro" id="IPR001611">
    <property type="entry name" value="Leu-rich_rpt"/>
</dbReference>
<sequence>MGICKHLPNLHPNLQWLYLARNHLSGQLPTTLSLCGELLYLSLSINKFRESIPREIGNLSKLEEISLYDNSLVGSIPTSFGPCVGAKSPFRQSPIKYWHLAPGS</sequence>
<comment type="subcellular location">
    <subcellularLocation>
        <location evidence="1">Membrane</location>
    </subcellularLocation>
</comment>
<dbReference type="Proteomes" id="UP000288805">
    <property type="component" value="Unassembled WGS sequence"/>
</dbReference>
<keyword evidence="2" id="KW-0433">Leucine-rich repeat</keyword>
<keyword evidence="3" id="KW-0732">Signal</keyword>
<comment type="caution">
    <text evidence="7">The sequence shown here is derived from an EMBL/GenBank/DDBJ whole genome shotgun (WGS) entry which is preliminary data.</text>
</comment>
<dbReference type="SUPFAM" id="SSF52058">
    <property type="entry name" value="L domain-like"/>
    <property type="match status" value="1"/>
</dbReference>
<dbReference type="InterPro" id="IPR052592">
    <property type="entry name" value="LRR-RLK"/>
</dbReference>
<keyword evidence="6" id="KW-0325">Glycoprotein</keyword>
<dbReference type="Pfam" id="PF00560">
    <property type="entry name" value="LRR_1"/>
    <property type="match status" value="3"/>
</dbReference>
<organism evidence="7 9">
    <name type="scientific">Vitis vinifera</name>
    <name type="common">Grape</name>
    <dbReference type="NCBI Taxonomy" id="29760"/>
    <lineage>
        <taxon>Eukaryota</taxon>
        <taxon>Viridiplantae</taxon>
        <taxon>Streptophyta</taxon>
        <taxon>Embryophyta</taxon>
        <taxon>Tracheophyta</taxon>
        <taxon>Spermatophyta</taxon>
        <taxon>Magnoliopsida</taxon>
        <taxon>eudicotyledons</taxon>
        <taxon>Gunneridae</taxon>
        <taxon>Pentapetalae</taxon>
        <taxon>rosids</taxon>
        <taxon>Vitales</taxon>
        <taxon>Vitaceae</taxon>
        <taxon>Viteae</taxon>
        <taxon>Vitis</taxon>
    </lineage>
</organism>
<dbReference type="PANTHER" id="PTHR48054:SF77">
    <property type="entry name" value="RECEPTOR KINASE-LIKE PROTEIN XA21"/>
    <property type="match status" value="1"/>
</dbReference>
<keyword evidence="7" id="KW-0418">Kinase</keyword>
<dbReference type="InterPro" id="IPR032675">
    <property type="entry name" value="LRR_dom_sf"/>
</dbReference>
<dbReference type="EMBL" id="QGNW01001938">
    <property type="protein sequence ID" value="RVW27810.1"/>
    <property type="molecule type" value="Genomic_DNA"/>
</dbReference>
<evidence type="ECO:0000256" key="4">
    <source>
        <dbReference type="ARBA" id="ARBA00022737"/>
    </source>
</evidence>
<evidence type="ECO:0000256" key="3">
    <source>
        <dbReference type="ARBA" id="ARBA00022729"/>
    </source>
</evidence>
<name>A0A438CX78_VITVI</name>
<dbReference type="FunFam" id="3.80.10.10:FF:000041">
    <property type="entry name" value="LRR receptor-like serine/threonine-protein kinase ERECTA"/>
    <property type="match status" value="1"/>
</dbReference>
<dbReference type="AlphaFoldDB" id="A0A438CX78"/>
<keyword evidence="7" id="KW-0675">Receptor</keyword>
<protein>
    <submittedName>
        <fullName evidence="7">Putative LRR receptor-like serine/threonine-protein kinase</fullName>
    </submittedName>
</protein>
<evidence type="ECO:0000313" key="7">
    <source>
        <dbReference type="EMBL" id="RVW27810.1"/>
    </source>
</evidence>
<accession>A0A438CX78</accession>
<evidence type="ECO:0000313" key="9">
    <source>
        <dbReference type="Proteomes" id="UP000288805"/>
    </source>
</evidence>
<dbReference type="EMBL" id="QGNW01000358">
    <property type="protein sequence ID" value="RVW75077.1"/>
    <property type="molecule type" value="Genomic_DNA"/>
</dbReference>
<reference evidence="7 9" key="1">
    <citation type="journal article" date="2018" name="PLoS Genet.">
        <title>Population sequencing reveals clonal diversity and ancestral inbreeding in the grapevine cultivar Chardonnay.</title>
        <authorList>
            <person name="Roach M.J."/>
            <person name="Johnson D.L."/>
            <person name="Bohlmann J."/>
            <person name="van Vuuren H.J."/>
            <person name="Jones S.J."/>
            <person name="Pretorius I.S."/>
            <person name="Schmidt S.A."/>
            <person name="Borneman A.R."/>
        </authorList>
    </citation>
    <scope>NUCLEOTIDE SEQUENCE [LARGE SCALE GENOMIC DNA]</scope>
    <source>
        <strain evidence="9">cv. Chardonnay</strain>
        <strain evidence="7">I10V1</strain>
        <tissue evidence="7">Leaf</tissue>
    </source>
</reference>
<dbReference type="PANTHER" id="PTHR48054">
    <property type="entry name" value="RECEPTOR KINASE-LIKE PROTEIN XA21"/>
    <property type="match status" value="1"/>
</dbReference>
<dbReference type="GO" id="GO:0016301">
    <property type="term" value="F:kinase activity"/>
    <property type="evidence" value="ECO:0007669"/>
    <property type="project" value="UniProtKB-KW"/>
</dbReference>
<keyword evidence="7" id="KW-0808">Transferase</keyword>
<keyword evidence="4" id="KW-0677">Repeat</keyword>